<gene>
    <name evidence="1" type="ORF">HNR49_000627</name>
</gene>
<evidence type="ECO:0000313" key="1">
    <source>
        <dbReference type="EMBL" id="MBB6089289.1"/>
    </source>
</evidence>
<dbReference type="OMA" id="DIREHAP"/>
<protein>
    <recommendedName>
        <fullName evidence="3">Small CPxCG-related zinc finger protein</fullName>
    </recommendedName>
</protein>
<sequence>MTCPNCGCPVVSFPIPASVSDCLPDDRPGAVLCTQCLRVAPTDDPPDDYPDFARASDAFPADGETAAVLACLLALVDRLALHRADADAVAGVAERHGVDVLLFLDRLAADTAVTPAVDVSRRRTQLAQLI</sequence>
<dbReference type="RefSeq" id="WP_010903574.1">
    <property type="nucleotide sequence ID" value="NZ_CP128377.1"/>
</dbReference>
<proteinExistence type="predicted"/>
<accession>A0A841HA05</accession>
<dbReference type="AlphaFoldDB" id="A0A841HA05"/>
<dbReference type="GeneID" id="68694701"/>
<dbReference type="EMBL" id="JACHGX010000001">
    <property type="protein sequence ID" value="MBB6089289.1"/>
    <property type="molecule type" value="Genomic_DNA"/>
</dbReference>
<comment type="caution">
    <text evidence="1">The sequence shown here is derived from an EMBL/GenBank/DDBJ whole genome shotgun (WGS) entry which is preliminary data.</text>
</comment>
<reference evidence="1" key="1">
    <citation type="submission" date="2020-08" db="EMBL/GenBank/DDBJ databases">
        <title>Genomic Encyclopedia of Type Strains, Phase IV (KMG-IV): sequencing the most valuable type-strain genomes for metagenomic binning, comparative biology and taxonomic classification.</title>
        <authorList>
            <person name="Goeker M."/>
        </authorList>
    </citation>
    <scope>NUCLEOTIDE SEQUENCE</scope>
    <source>
        <strain evidence="1">DSM 669</strain>
    </source>
</reference>
<evidence type="ECO:0000313" key="2">
    <source>
        <dbReference type="Proteomes" id="UP000642919"/>
    </source>
</evidence>
<organism evidence="1 2">
    <name type="scientific">Halobacterium salinarum</name>
    <name type="common">Halobacterium halobium</name>
    <dbReference type="NCBI Taxonomy" id="2242"/>
    <lineage>
        <taxon>Archaea</taxon>
        <taxon>Methanobacteriati</taxon>
        <taxon>Methanobacteriota</taxon>
        <taxon>Stenosarchaea group</taxon>
        <taxon>Halobacteria</taxon>
        <taxon>Halobacteriales</taxon>
        <taxon>Halobacteriaceae</taxon>
        <taxon>Halobacterium</taxon>
    </lineage>
</organism>
<evidence type="ECO:0008006" key="3">
    <source>
        <dbReference type="Google" id="ProtNLM"/>
    </source>
</evidence>
<dbReference type="Pfam" id="PF19792">
    <property type="entry name" value="DUF6276"/>
    <property type="match status" value="1"/>
</dbReference>
<name>A0A841HA05_HALSI</name>
<dbReference type="Proteomes" id="UP000642919">
    <property type="component" value="Unassembled WGS sequence"/>
</dbReference>
<dbReference type="InterPro" id="IPR046243">
    <property type="entry name" value="DUF6276"/>
</dbReference>